<proteinExistence type="predicted"/>
<keyword evidence="1" id="KW-0732">Signal</keyword>
<evidence type="ECO:0000256" key="1">
    <source>
        <dbReference type="SAM" id="SignalP"/>
    </source>
</evidence>
<accession>A0A448WZS4</accession>
<sequence>MIYPILQLFFSIARGCLRLAGVLRPTASSVQNSPNHFLTNWSEPFWHGVFLESLPRQILHPNNEGSRNGVSPFPLPVPTAPLDALFDNAASQGDESAIDEESRIRQGSLKRIFLFYYSHSVISGQIDGSIN</sequence>
<keyword evidence="3" id="KW-1185">Reference proteome</keyword>
<dbReference type="AlphaFoldDB" id="A0A448WZS4"/>
<dbReference type="EMBL" id="CAAALY010066478">
    <property type="protein sequence ID" value="VEL24206.1"/>
    <property type="molecule type" value="Genomic_DNA"/>
</dbReference>
<evidence type="ECO:0000313" key="2">
    <source>
        <dbReference type="EMBL" id="VEL24206.1"/>
    </source>
</evidence>
<evidence type="ECO:0000313" key="3">
    <source>
        <dbReference type="Proteomes" id="UP000784294"/>
    </source>
</evidence>
<protein>
    <submittedName>
        <fullName evidence="2">Uncharacterized protein</fullName>
    </submittedName>
</protein>
<comment type="caution">
    <text evidence="2">The sequence shown here is derived from an EMBL/GenBank/DDBJ whole genome shotgun (WGS) entry which is preliminary data.</text>
</comment>
<gene>
    <name evidence="2" type="ORF">PXEA_LOCUS17646</name>
</gene>
<name>A0A448WZS4_9PLAT</name>
<dbReference type="Proteomes" id="UP000784294">
    <property type="component" value="Unassembled WGS sequence"/>
</dbReference>
<reference evidence="2" key="1">
    <citation type="submission" date="2018-11" db="EMBL/GenBank/DDBJ databases">
        <authorList>
            <consortium name="Pathogen Informatics"/>
        </authorList>
    </citation>
    <scope>NUCLEOTIDE SEQUENCE</scope>
</reference>
<feature type="chain" id="PRO_5019408849" evidence="1">
    <location>
        <begin position="16"/>
        <end position="131"/>
    </location>
</feature>
<organism evidence="2 3">
    <name type="scientific">Protopolystoma xenopodis</name>
    <dbReference type="NCBI Taxonomy" id="117903"/>
    <lineage>
        <taxon>Eukaryota</taxon>
        <taxon>Metazoa</taxon>
        <taxon>Spiralia</taxon>
        <taxon>Lophotrochozoa</taxon>
        <taxon>Platyhelminthes</taxon>
        <taxon>Monogenea</taxon>
        <taxon>Polyopisthocotylea</taxon>
        <taxon>Polystomatidea</taxon>
        <taxon>Polystomatidae</taxon>
        <taxon>Protopolystoma</taxon>
    </lineage>
</organism>
<feature type="signal peptide" evidence="1">
    <location>
        <begin position="1"/>
        <end position="15"/>
    </location>
</feature>